<keyword evidence="3" id="KW-0067">ATP-binding</keyword>
<dbReference type="GO" id="GO:0004792">
    <property type="term" value="F:thiosulfate-cyanide sulfurtransferase activity"/>
    <property type="evidence" value="ECO:0007669"/>
    <property type="project" value="TreeGrafter"/>
</dbReference>
<dbReference type="GO" id="GO:0016779">
    <property type="term" value="F:nucleotidyltransferase activity"/>
    <property type="evidence" value="ECO:0007669"/>
    <property type="project" value="TreeGrafter"/>
</dbReference>
<dbReference type="Gene3D" id="3.40.50.720">
    <property type="entry name" value="NAD(P)-binding Rossmann-like Domain"/>
    <property type="match status" value="1"/>
</dbReference>
<comment type="caution">
    <text evidence="5">The sequence shown here is derived from an EMBL/GenBank/DDBJ whole genome shotgun (WGS) entry which is preliminary data.</text>
</comment>
<dbReference type="GO" id="GO:0008146">
    <property type="term" value="F:sulfotransferase activity"/>
    <property type="evidence" value="ECO:0007669"/>
    <property type="project" value="TreeGrafter"/>
</dbReference>
<dbReference type="FunFam" id="3.40.50.720:FF:000033">
    <property type="entry name" value="Adenylyltransferase and sulfurtransferase MOCS3"/>
    <property type="match status" value="1"/>
</dbReference>
<feature type="domain" description="THIF-type NAD/FAD binding fold" evidence="4">
    <location>
        <begin position="14"/>
        <end position="241"/>
    </location>
</feature>
<evidence type="ECO:0000313" key="5">
    <source>
        <dbReference type="EMBL" id="KKL18100.1"/>
    </source>
</evidence>
<dbReference type="GO" id="GO:0005829">
    <property type="term" value="C:cytosol"/>
    <property type="evidence" value="ECO:0007669"/>
    <property type="project" value="TreeGrafter"/>
</dbReference>
<evidence type="ECO:0000256" key="3">
    <source>
        <dbReference type="ARBA" id="ARBA00022840"/>
    </source>
</evidence>
<name>A0A0F9B8V6_9ZZZZ</name>
<evidence type="ECO:0000256" key="2">
    <source>
        <dbReference type="ARBA" id="ARBA00022741"/>
    </source>
</evidence>
<dbReference type="EMBL" id="LAZR01039002">
    <property type="protein sequence ID" value="KKL18100.1"/>
    <property type="molecule type" value="Genomic_DNA"/>
</dbReference>
<evidence type="ECO:0000256" key="1">
    <source>
        <dbReference type="ARBA" id="ARBA00022679"/>
    </source>
</evidence>
<dbReference type="InterPro" id="IPR035985">
    <property type="entry name" value="Ubiquitin-activating_enz"/>
</dbReference>
<dbReference type="AlphaFoldDB" id="A0A0F9B8V6"/>
<dbReference type="PANTHER" id="PTHR10953">
    <property type="entry name" value="UBIQUITIN-ACTIVATING ENZYME E1"/>
    <property type="match status" value="1"/>
</dbReference>
<reference evidence="5" key="1">
    <citation type="journal article" date="2015" name="Nature">
        <title>Complex archaea that bridge the gap between prokaryotes and eukaryotes.</title>
        <authorList>
            <person name="Spang A."/>
            <person name="Saw J.H."/>
            <person name="Jorgensen S.L."/>
            <person name="Zaremba-Niedzwiedzka K."/>
            <person name="Martijn J."/>
            <person name="Lind A.E."/>
            <person name="van Eijk R."/>
            <person name="Schleper C."/>
            <person name="Guy L."/>
            <person name="Ettema T.J."/>
        </authorList>
    </citation>
    <scope>NUCLEOTIDE SEQUENCE</scope>
</reference>
<dbReference type="GO" id="GO:0005524">
    <property type="term" value="F:ATP binding"/>
    <property type="evidence" value="ECO:0007669"/>
    <property type="project" value="UniProtKB-KW"/>
</dbReference>
<dbReference type="InterPro" id="IPR045886">
    <property type="entry name" value="ThiF/MoeB/HesA"/>
</dbReference>
<proteinExistence type="predicted"/>
<gene>
    <name evidence="5" type="ORF">LCGC14_2478900</name>
</gene>
<sequence length="257" mass="28365">MSPEKLSDRELRRYQRQIILPDIGVEGQLKLKQASVLVIGVGGLGTPILQYLSAGGIGHIGIADNDMVSESNLQRQVLFGSNDLGKLKSIIARDRLSSLNPDIDFDIYNLRINADNILDIIKDYDLVFDATDNFATRYLINDACIITGKPWVYGAIFKFEGQVSVFNYGEGPTLRCLFPSPPVEGSYLPPEESGLLGILPGMIGCYQASEAIKIITGYGEILSGTMLSVNIKTNSFHSFDIPVVEKNRKISRLQDKY</sequence>
<dbReference type="GO" id="GO:0008641">
    <property type="term" value="F:ubiquitin-like modifier activating enzyme activity"/>
    <property type="evidence" value="ECO:0007669"/>
    <property type="project" value="InterPro"/>
</dbReference>
<protein>
    <recommendedName>
        <fullName evidence="4">THIF-type NAD/FAD binding fold domain-containing protein</fullName>
    </recommendedName>
</protein>
<keyword evidence="1" id="KW-0808">Transferase</keyword>
<dbReference type="InterPro" id="IPR000594">
    <property type="entry name" value="ThiF_NAD_FAD-bd"/>
</dbReference>
<evidence type="ECO:0000259" key="4">
    <source>
        <dbReference type="Pfam" id="PF00899"/>
    </source>
</evidence>
<dbReference type="Pfam" id="PF00899">
    <property type="entry name" value="ThiF"/>
    <property type="match status" value="1"/>
</dbReference>
<dbReference type="SUPFAM" id="SSF69572">
    <property type="entry name" value="Activating enzymes of the ubiquitin-like proteins"/>
    <property type="match status" value="1"/>
</dbReference>
<dbReference type="PANTHER" id="PTHR10953:SF102">
    <property type="entry name" value="ADENYLYLTRANSFERASE AND SULFURTRANSFERASE MOCS3"/>
    <property type="match status" value="1"/>
</dbReference>
<organism evidence="5">
    <name type="scientific">marine sediment metagenome</name>
    <dbReference type="NCBI Taxonomy" id="412755"/>
    <lineage>
        <taxon>unclassified sequences</taxon>
        <taxon>metagenomes</taxon>
        <taxon>ecological metagenomes</taxon>
    </lineage>
</organism>
<accession>A0A0F9B8V6</accession>
<keyword evidence="2" id="KW-0547">Nucleotide-binding</keyword>
<dbReference type="CDD" id="cd00757">
    <property type="entry name" value="ThiF_MoeB_HesA_family"/>
    <property type="match status" value="1"/>
</dbReference>